<evidence type="ECO:0000259" key="1">
    <source>
        <dbReference type="Pfam" id="PF19905"/>
    </source>
</evidence>
<dbReference type="Proteomes" id="UP001055658">
    <property type="component" value="Chromosome"/>
</dbReference>
<dbReference type="Pfam" id="PF19905">
    <property type="entry name" value="DUF6378"/>
    <property type="match status" value="1"/>
</dbReference>
<protein>
    <submittedName>
        <fullName evidence="2">DUF6378 domain-containing protein</fullName>
    </submittedName>
</protein>
<organism evidence="2 3">
    <name type="scientific">Microbulbifer variabilis</name>
    <dbReference type="NCBI Taxonomy" id="266805"/>
    <lineage>
        <taxon>Bacteria</taxon>
        <taxon>Pseudomonadati</taxon>
        <taxon>Pseudomonadota</taxon>
        <taxon>Gammaproteobacteria</taxon>
        <taxon>Cellvibrionales</taxon>
        <taxon>Microbulbiferaceae</taxon>
        <taxon>Microbulbifer</taxon>
    </lineage>
</organism>
<accession>A0ABY4VD07</accession>
<name>A0ABY4VD07_9GAMM</name>
<proteinExistence type="predicted"/>
<reference evidence="2" key="1">
    <citation type="submission" date="2022-02" db="EMBL/GenBank/DDBJ databases">
        <title>Coral-associated bacteria.</title>
        <authorList>
            <person name="Tang K."/>
            <person name="Wang X."/>
        </authorList>
    </citation>
    <scope>NUCLEOTIDE SEQUENCE</scope>
    <source>
        <strain evidence="2">SCSIO 43006</strain>
    </source>
</reference>
<sequence>MNDKEFSPPDYRAHAFLEKGVHHMRDRAEQRDSETGERSMAKTVNAFNALYGHHLTEEEGWMFMVLLKQARASSGLFVADDYEDGAAYFGLAGEAAAKARAT</sequence>
<evidence type="ECO:0000313" key="2">
    <source>
        <dbReference type="EMBL" id="USD22126.1"/>
    </source>
</evidence>
<dbReference type="InterPro" id="IPR045958">
    <property type="entry name" value="DUF6378"/>
</dbReference>
<gene>
    <name evidence="2" type="ORF">MJO52_03045</name>
</gene>
<feature type="domain" description="DUF6378" evidence="1">
    <location>
        <begin position="35"/>
        <end position="95"/>
    </location>
</feature>
<dbReference type="RefSeq" id="WP_252084488.1">
    <property type="nucleotide sequence ID" value="NZ_CP092418.1"/>
</dbReference>
<evidence type="ECO:0000313" key="3">
    <source>
        <dbReference type="Proteomes" id="UP001055658"/>
    </source>
</evidence>
<keyword evidence="3" id="KW-1185">Reference proteome</keyword>
<dbReference type="EMBL" id="CP092418">
    <property type="protein sequence ID" value="USD22126.1"/>
    <property type="molecule type" value="Genomic_DNA"/>
</dbReference>